<gene>
    <name evidence="1" type="ORF">HPB47_012517</name>
</gene>
<reference evidence="1 2" key="1">
    <citation type="journal article" date="2020" name="Cell">
        <title>Large-Scale Comparative Analyses of Tick Genomes Elucidate Their Genetic Diversity and Vector Capacities.</title>
        <authorList>
            <consortium name="Tick Genome and Microbiome Consortium (TIGMIC)"/>
            <person name="Jia N."/>
            <person name="Wang J."/>
            <person name="Shi W."/>
            <person name="Du L."/>
            <person name="Sun Y."/>
            <person name="Zhan W."/>
            <person name="Jiang J.F."/>
            <person name="Wang Q."/>
            <person name="Zhang B."/>
            <person name="Ji P."/>
            <person name="Bell-Sakyi L."/>
            <person name="Cui X.M."/>
            <person name="Yuan T.T."/>
            <person name="Jiang B.G."/>
            <person name="Yang W.F."/>
            <person name="Lam T.T."/>
            <person name="Chang Q.C."/>
            <person name="Ding S.J."/>
            <person name="Wang X.J."/>
            <person name="Zhu J.G."/>
            <person name="Ruan X.D."/>
            <person name="Zhao L."/>
            <person name="Wei J.T."/>
            <person name="Ye R.Z."/>
            <person name="Que T.C."/>
            <person name="Du C.H."/>
            <person name="Zhou Y.H."/>
            <person name="Cheng J.X."/>
            <person name="Dai P.F."/>
            <person name="Guo W.B."/>
            <person name="Han X.H."/>
            <person name="Huang E.J."/>
            <person name="Li L.F."/>
            <person name="Wei W."/>
            <person name="Gao Y.C."/>
            <person name="Liu J.Z."/>
            <person name="Shao H.Z."/>
            <person name="Wang X."/>
            <person name="Wang C.C."/>
            <person name="Yang T.C."/>
            <person name="Huo Q.B."/>
            <person name="Li W."/>
            <person name="Chen H.Y."/>
            <person name="Chen S.E."/>
            <person name="Zhou L.G."/>
            <person name="Ni X.B."/>
            <person name="Tian J.H."/>
            <person name="Sheng Y."/>
            <person name="Liu T."/>
            <person name="Pan Y.S."/>
            <person name="Xia L.Y."/>
            <person name="Li J."/>
            <person name="Zhao F."/>
            <person name="Cao W.C."/>
        </authorList>
    </citation>
    <scope>NUCLEOTIDE SEQUENCE [LARGE SCALE GENOMIC DNA]</scope>
    <source>
        <strain evidence="1">Iper-2018</strain>
    </source>
</reference>
<keyword evidence="2" id="KW-1185">Reference proteome</keyword>
<dbReference type="Proteomes" id="UP000805193">
    <property type="component" value="Unassembled WGS sequence"/>
</dbReference>
<evidence type="ECO:0000313" key="2">
    <source>
        <dbReference type="Proteomes" id="UP000805193"/>
    </source>
</evidence>
<evidence type="ECO:0000313" key="1">
    <source>
        <dbReference type="EMBL" id="KAG0410372.1"/>
    </source>
</evidence>
<dbReference type="EMBL" id="JABSTQ010011529">
    <property type="protein sequence ID" value="KAG0410372.1"/>
    <property type="molecule type" value="Genomic_DNA"/>
</dbReference>
<name>A0AC60NTE7_IXOPE</name>
<protein>
    <submittedName>
        <fullName evidence="1">Uncharacterized protein</fullName>
    </submittedName>
</protein>
<comment type="caution">
    <text evidence="1">The sequence shown here is derived from an EMBL/GenBank/DDBJ whole genome shotgun (WGS) entry which is preliminary data.</text>
</comment>
<proteinExistence type="predicted"/>
<sequence>MEWPRFIREALGEVQRRHTTSSARDKLCVNMLDGMSMKRDVSLDVPSGKLVGYIVLGQGLGPHESDEVLMATEALVLMAVGLASPWKIPIGYFLANRAPGQLLKSLLEDAIAAVEECGLHVKALVCDGLGANVSMANLLGCRINETNYESLQPTFEHPTRPTEEIHLW</sequence>
<accession>A0AC60NTE7</accession>
<organism evidence="1 2">
    <name type="scientific">Ixodes persulcatus</name>
    <name type="common">Taiga tick</name>
    <dbReference type="NCBI Taxonomy" id="34615"/>
    <lineage>
        <taxon>Eukaryota</taxon>
        <taxon>Metazoa</taxon>
        <taxon>Ecdysozoa</taxon>
        <taxon>Arthropoda</taxon>
        <taxon>Chelicerata</taxon>
        <taxon>Arachnida</taxon>
        <taxon>Acari</taxon>
        <taxon>Parasitiformes</taxon>
        <taxon>Ixodida</taxon>
        <taxon>Ixodoidea</taxon>
        <taxon>Ixodidae</taxon>
        <taxon>Ixodinae</taxon>
        <taxon>Ixodes</taxon>
    </lineage>
</organism>